<reference evidence="1 2" key="1">
    <citation type="journal article" date="2021" name="Hortic Res">
        <title>High-quality reference genome and annotation aids understanding of berry development for evergreen blueberry (Vaccinium darrowii).</title>
        <authorList>
            <person name="Yu J."/>
            <person name="Hulse-Kemp A.M."/>
            <person name="Babiker E."/>
            <person name="Staton M."/>
        </authorList>
    </citation>
    <scope>NUCLEOTIDE SEQUENCE [LARGE SCALE GENOMIC DNA]</scope>
    <source>
        <strain evidence="2">cv. NJ 8807/NJ 8810</strain>
        <tissue evidence="1">Young leaf</tissue>
    </source>
</reference>
<protein>
    <submittedName>
        <fullName evidence="1">Uncharacterized protein</fullName>
    </submittedName>
</protein>
<proteinExistence type="predicted"/>
<name>A0ACB7Y6I2_9ERIC</name>
<sequence length="354" mass="38327">MQGKTSSRESWIAIGPWGGIQGERWAYKPTEGFVIKRIIIRHGEAVDSLIFQSEATDGSTEYSHKFGGSGGTRTDKVSIDSPAEYITAINITIGNSIMFGNFSGQDVIRSLSFVTNLTEYGPFGKRSGTFISTVVENGVMVGFHGRAGDFLNSIGFYTHSKIPCICQIPEQEYRSNQHQSIATVGLTPSVTPPLESINAMNLLSPRDPGPWGGPAGNKWDDGVLSAVQKVHLYIGHGAIYAIQLGYMKRDGEIVWFPKHGGSGGELVEVDCLNEVLIGIEGHYGPVEGRNGIGKEEAITSISLYTNRGKYGPFGGGNESCRSYFISGLSGKVVGFFGRSTENYLTAIGLHMEYF</sequence>
<evidence type="ECO:0000313" key="2">
    <source>
        <dbReference type="Proteomes" id="UP000828048"/>
    </source>
</evidence>
<gene>
    <name evidence="1" type="ORF">Vadar_005935</name>
</gene>
<organism evidence="1 2">
    <name type="scientific">Vaccinium darrowii</name>
    <dbReference type="NCBI Taxonomy" id="229202"/>
    <lineage>
        <taxon>Eukaryota</taxon>
        <taxon>Viridiplantae</taxon>
        <taxon>Streptophyta</taxon>
        <taxon>Embryophyta</taxon>
        <taxon>Tracheophyta</taxon>
        <taxon>Spermatophyta</taxon>
        <taxon>Magnoliopsida</taxon>
        <taxon>eudicotyledons</taxon>
        <taxon>Gunneridae</taxon>
        <taxon>Pentapetalae</taxon>
        <taxon>asterids</taxon>
        <taxon>Ericales</taxon>
        <taxon>Ericaceae</taxon>
        <taxon>Vaccinioideae</taxon>
        <taxon>Vaccinieae</taxon>
        <taxon>Vaccinium</taxon>
    </lineage>
</organism>
<dbReference type="EMBL" id="CM037157">
    <property type="protein sequence ID" value="KAH7848669.1"/>
    <property type="molecule type" value="Genomic_DNA"/>
</dbReference>
<dbReference type="Proteomes" id="UP000828048">
    <property type="component" value="Chromosome 7"/>
</dbReference>
<keyword evidence="2" id="KW-1185">Reference proteome</keyword>
<accession>A0ACB7Y6I2</accession>
<evidence type="ECO:0000313" key="1">
    <source>
        <dbReference type="EMBL" id="KAH7848669.1"/>
    </source>
</evidence>
<comment type="caution">
    <text evidence="1">The sequence shown here is derived from an EMBL/GenBank/DDBJ whole genome shotgun (WGS) entry which is preliminary data.</text>
</comment>